<dbReference type="InterPro" id="IPR001117">
    <property type="entry name" value="Cu-oxidase_2nd"/>
</dbReference>
<dbReference type="CDD" id="cd13868">
    <property type="entry name" value="CuRO_2_CotA_like"/>
    <property type="match status" value="1"/>
</dbReference>
<dbReference type="Pfam" id="PF00394">
    <property type="entry name" value="Cu-oxidase"/>
    <property type="match status" value="1"/>
</dbReference>
<sequence>MKLAKFVDPLPIPKTLKPVFRKNGTTHYRVRMRQVMQSLHRDLPKTKLWGYNGIYPGPKFEVRRGERISVLWENKLPKNHLLPVDTSLHGTRPPTPKVRTVAHLHGARVRSDSDGYPEAWFTRDFAKKGPAFKNKVYQYTNDQRPAMLWYHDHALGSTRLNLYAGLAGPYFIRDHQEEALQLPKGRYEIPLVIADRTVRSDGSLYYPRRPKPSDLANPKNKIPTPSIVPEFFGKQILVNGKIWPYLNVEPRKYRFRILNASNARFYNLKLSSGQYFYQIGSDGGLLKKPVKVKQILIGPAERVDVIVDFSKMTGKKITLTNNADAPYPDGDSENLNPNTTGLVMQFRVNQPLTVKDTSRIPATLSSLVRYSRHNVRKVRYLSLNETFDKYGRLLQLITNRMWDAPITENPVVGTKEIWNLVNTTDDTHPIHVHLVQFQILQRRSYDVKYYNRTGKIRFTGPPIRPPRNERGFKDTVRANPGQVTQIIARFGPYTGKYVWHCHMDEHEDHDMMRPFKVIPKKKN</sequence>
<dbReference type="SUPFAM" id="SSF49503">
    <property type="entry name" value="Cupredoxins"/>
    <property type="match status" value="3"/>
</dbReference>
<name>A0A559JWR6_9BACL</name>
<feature type="domain" description="Plastocyanin-like" evidence="2">
    <location>
        <begin position="244"/>
        <end position="315"/>
    </location>
</feature>
<dbReference type="Gene3D" id="2.60.40.420">
    <property type="entry name" value="Cupredoxins - blue copper proteins"/>
    <property type="match status" value="3"/>
</dbReference>
<dbReference type="AlphaFoldDB" id="A0A559JWR6"/>
<gene>
    <name evidence="5" type="ORF">FPZ45_01685</name>
</gene>
<reference evidence="5 6" key="1">
    <citation type="submission" date="2019-07" db="EMBL/GenBank/DDBJ databases">
        <authorList>
            <person name="Kim J."/>
        </authorList>
    </citation>
    <scope>NUCLEOTIDE SEQUENCE [LARGE SCALE GENOMIC DNA]</scope>
    <source>
        <strain evidence="5 6">G13</strain>
    </source>
</reference>
<feature type="domain" description="Plastocyanin-like" evidence="3">
    <location>
        <begin position="410"/>
        <end position="520"/>
    </location>
</feature>
<dbReference type="InterPro" id="IPR011707">
    <property type="entry name" value="Cu-oxidase-like_N"/>
</dbReference>
<comment type="similarity">
    <text evidence="1">Belongs to the multicopper oxidase family.</text>
</comment>
<dbReference type="GO" id="GO:0005507">
    <property type="term" value="F:copper ion binding"/>
    <property type="evidence" value="ECO:0007669"/>
    <property type="project" value="InterPro"/>
</dbReference>
<dbReference type="CDD" id="cd13844">
    <property type="entry name" value="CuRO_1_BOD_CotA_like"/>
    <property type="match status" value="1"/>
</dbReference>
<evidence type="ECO:0000259" key="3">
    <source>
        <dbReference type="Pfam" id="PF07731"/>
    </source>
</evidence>
<comment type="caution">
    <text evidence="5">The sequence shown here is derived from an EMBL/GenBank/DDBJ whole genome shotgun (WGS) entry which is preliminary data.</text>
</comment>
<dbReference type="InterPro" id="IPR011706">
    <property type="entry name" value="Cu-oxidase_C"/>
</dbReference>
<keyword evidence="6" id="KW-1185">Reference proteome</keyword>
<dbReference type="OrthoDB" id="9757546at2"/>
<dbReference type="Proteomes" id="UP000316330">
    <property type="component" value="Unassembled WGS sequence"/>
</dbReference>
<feature type="domain" description="Plastocyanin-like" evidence="4">
    <location>
        <begin position="100"/>
        <end position="176"/>
    </location>
</feature>
<dbReference type="RefSeq" id="WP_144697747.1">
    <property type="nucleotide sequence ID" value="NZ_VNJJ01000001.1"/>
</dbReference>
<feature type="domain" description="Plastocyanin-like" evidence="4">
    <location>
        <begin position="44"/>
        <end position="82"/>
    </location>
</feature>
<evidence type="ECO:0000259" key="2">
    <source>
        <dbReference type="Pfam" id="PF00394"/>
    </source>
</evidence>
<dbReference type="InterPro" id="IPR008972">
    <property type="entry name" value="Cupredoxin"/>
</dbReference>
<dbReference type="Pfam" id="PF07731">
    <property type="entry name" value="Cu-oxidase_2"/>
    <property type="match status" value="1"/>
</dbReference>
<organism evidence="5 6">
    <name type="scientific">Cohnella terricola</name>
    <dbReference type="NCBI Taxonomy" id="1289167"/>
    <lineage>
        <taxon>Bacteria</taxon>
        <taxon>Bacillati</taxon>
        <taxon>Bacillota</taxon>
        <taxon>Bacilli</taxon>
        <taxon>Bacillales</taxon>
        <taxon>Paenibacillaceae</taxon>
        <taxon>Cohnella</taxon>
    </lineage>
</organism>
<evidence type="ECO:0000313" key="5">
    <source>
        <dbReference type="EMBL" id="TVY04332.1"/>
    </source>
</evidence>
<evidence type="ECO:0000256" key="1">
    <source>
        <dbReference type="ARBA" id="ARBA00010609"/>
    </source>
</evidence>
<protein>
    <submittedName>
        <fullName evidence="5">Multicopper oxidase family protein</fullName>
    </submittedName>
</protein>
<dbReference type="PANTHER" id="PTHR48267">
    <property type="entry name" value="CUPREDOXIN SUPERFAMILY PROTEIN"/>
    <property type="match status" value="1"/>
</dbReference>
<dbReference type="GO" id="GO:0016491">
    <property type="term" value="F:oxidoreductase activity"/>
    <property type="evidence" value="ECO:0007669"/>
    <property type="project" value="InterPro"/>
</dbReference>
<dbReference type="InterPro" id="IPR045087">
    <property type="entry name" value="Cu-oxidase_fam"/>
</dbReference>
<evidence type="ECO:0000313" key="6">
    <source>
        <dbReference type="Proteomes" id="UP000316330"/>
    </source>
</evidence>
<dbReference type="Pfam" id="PF07732">
    <property type="entry name" value="Cu-oxidase_3"/>
    <property type="match status" value="2"/>
</dbReference>
<proteinExistence type="inferred from homology"/>
<dbReference type="PANTHER" id="PTHR48267:SF1">
    <property type="entry name" value="BILIRUBIN OXIDASE"/>
    <property type="match status" value="1"/>
</dbReference>
<dbReference type="CDD" id="cd13891">
    <property type="entry name" value="CuRO_3_CotA_like"/>
    <property type="match status" value="1"/>
</dbReference>
<dbReference type="EMBL" id="VNJJ01000001">
    <property type="protein sequence ID" value="TVY04332.1"/>
    <property type="molecule type" value="Genomic_DNA"/>
</dbReference>
<evidence type="ECO:0000259" key="4">
    <source>
        <dbReference type="Pfam" id="PF07732"/>
    </source>
</evidence>
<accession>A0A559JWR6</accession>